<proteinExistence type="predicted"/>
<reference evidence="2" key="2">
    <citation type="submission" date="2020-11" db="EMBL/GenBank/DDBJ databases">
        <authorList>
            <person name="McCartney M.A."/>
            <person name="Auch B."/>
            <person name="Kono T."/>
            <person name="Mallez S."/>
            <person name="Becker A."/>
            <person name="Gohl D.M."/>
            <person name="Silverstein K.A.T."/>
            <person name="Koren S."/>
            <person name="Bechman K.B."/>
            <person name="Herman A."/>
            <person name="Abrahante J.E."/>
            <person name="Garbe J."/>
        </authorList>
    </citation>
    <scope>NUCLEOTIDE SEQUENCE</scope>
    <source>
        <strain evidence="2">Duluth1</strain>
        <tissue evidence="2">Whole animal</tissue>
    </source>
</reference>
<keyword evidence="3" id="KW-1185">Reference proteome</keyword>
<evidence type="ECO:0000313" key="3">
    <source>
        <dbReference type="Proteomes" id="UP000828390"/>
    </source>
</evidence>
<organism evidence="2 3">
    <name type="scientific">Dreissena polymorpha</name>
    <name type="common">Zebra mussel</name>
    <name type="synonym">Mytilus polymorpha</name>
    <dbReference type="NCBI Taxonomy" id="45954"/>
    <lineage>
        <taxon>Eukaryota</taxon>
        <taxon>Metazoa</taxon>
        <taxon>Spiralia</taxon>
        <taxon>Lophotrochozoa</taxon>
        <taxon>Mollusca</taxon>
        <taxon>Bivalvia</taxon>
        <taxon>Autobranchia</taxon>
        <taxon>Heteroconchia</taxon>
        <taxon>Euheterodonta</taxon>
        <taxon>Imparidentia</taxon>
        <taxon>Neoheterodontei</taxon>
        <taxon>Myida</taxon>
        <taxon>Dreissenoidea</taxon>
        <taxon>Dreissenidae</taxon>
        <taxon>Dreissena</taxon>
    </lineage>
</organism>
<evidence type="ECO:0000313" key="2">
    <source>
        <dbReference type="EMBL" id="KAH3778075.1"/>
    </source>
</evidence>
<keyword evidence="1" id="KW-0812">Transmembrane</keyword>
<keyword evidence="1" id="KW-1133">Transmembrane helix</keyword>
<sequence length="84" mass="9496">MWYSWRLESCSIHTAVLTTSLLVTGVMFYTHSCTDNLSWRLESCSIHTAVLTTFAWRLESCSIHTAVLTTSPGDCSPVLYTQLY</sequence>
<dbReference type="Proteomes" id="UP000828390">
    <property type="component" value="Unassembled WGS sequence"/>
</dbReference>
<dbReference type="AlphaFoldDB" id="A0A9D4EEN8"/>
<evidence type="ECO:0000256" key="1">
    <source>
        <dbReference type="SAM" id="Phobius"/>
    </source>
</evidence>
<gene>
    <name evidence="2" type="ORF">DPMN_179528</name>
</gene>
<protein>
    <submittedName>
        <fullName evidence="2">Uncharacterized protein</fullName>
    </submittedName>
</protein>
<dbReference type="EMBL" id="JAIWYP010000009">
    <property type="protein sequence ID" value="KAH3778075.1"/>
    <property type="molecule type" value="Genomic_DNA"/>
</dbReference>
<accession>A0A9D4EEN8</accession>
<name>A0A9D4EEN8_DREPO</name>
<keyword evidence="1" id="KW-0472">Membrane</keyword>
<reference evidence="2" key="1">
    <citation type="journal article" date="2019" name="bioRxiv">
        <title>The Genome of the Zebra Mussel, Dreissena polymorpha: A Resource for Invasive Species Research.</title>
        <authorList>
            <person name="McCartney M.A."/>
            <person name="Auch B."/>
            <person name="Kono T."/>
            <person name="Mallez S."/>
            <person name="Zhang Y."/>
            <person name="Obille A."/>
            <person name="Becker A."/>
            <person name="Abrahante J.E."/>
            <person name="Garbe J."/>
            <person name="Badalamenti J.P."/>
            <person name="Herman A."/>
            <person name="Mangelson H."/>
            <person name="Liachko I."/>
            <person name="Sullivan S."/>
            <person name="Sone E.D."/>
            <person name="Koren S."/>
            <person name="Silverstein K.A.T."/>
            <person name="Beckman K.B."/>
            <person name="Gohl D.M."/>
        </authorList>
    </citation>
    <scope>NUCLEOTIDE SEQUENCE</scope>
    <source>
        <strain evidence="2">Duluth1</strain>
        <tissue evidence="2">Whole animal</tissue>
    </source>
</reference>
<comment type="caution">
    <text evidence="2">The sequence shown here is derived from an EMBL/GenBank/DDBJ whole genome shotgun (WGS) entry which is preliminary data.</text>
</comment>
<feature type="transmembrane region" description="Helical" evidence="1">
    <location>
        <begin position="12"/>
        <end position="30"/>
    </location>
</feature>